<dbReference type="AlphaFoldDB" id="A0AAU9V117"/>
<comment type="caution">
    <text evidence="3">The sequence shown here is derived from an EMBL/GenBank/DDBJ whole genome shotgun (WGS) entry which is preliminary data.</text>
</comment>
<keyword evidence="4" id="KW-1185">Reference proteome</keyword>
<feature type="signal peptide" evidence="2">
    <location>
        <begin position="1"/>
        <end position="25"/>
    </location>
</feature>
<sequence length="223" mass="24189">MLIFLFQKVKTIILLLQCSVFLVSSEDLNETKDIGVDDYDDEIGRKHRKKKKHQNNPCYGGYGRTFGEKLGSHDYTYVNAPVTNYFFGCGGGPPVAPVQAYPVQIGHVGHGHGGHGHGGHGHGGHGHGGHGHGGHGNGAYFGGFGGQNIGGYGGQYQNAFGGPNYGYNQPYQYNQYQNYNRPLQNVVSAAASGFGNAVAGYLSRPRKVNKQVNQFLRPLYKLF</sequence>
<evidence type="ECO:0000256" key="1">
    <source>
        <dbReference type="SAM" id="MobiDB-lite"/>
    </source>
</evidence>
<evidence type="ECO:0000313" key="4">
    <source>
        <dbReference type="Proteomes" id="UP001153954"/>
    </source>
</evidence>
<accession>A0AAU9V117</accession>
<evidence type="ECO:0000313" key="3">
    <source>
        <dbReference type="EMBL" id="CAH2103464.1"/>
    </source>
</evidence>
<dbReference type="EMBL" id="CAKOGL010000026">
    <property type="protein sequence ID" value="CAH2103464.1"/>
    <property type="molecule type" value="Genomic_DNA"/>
</dbReference>
<protein>
    <submittedName>
        <fullName evidence="3">Uncharacterized protein</fullName>
    </submittedName>
</protein>
<evidence type="ECO:0000256" key="2">
    <source>
        <dbReference type="SAM" id="SignalP"/>
    </source>
</evidence>
<feature type="chain" id="PRO_5043560953" evidence="2">
    <location>
        <begin position="26"/>
        <end position="223"/>
    </location>
</feature>
<organism evidence="3 4">
    <name type="scientific">Euphydryas editha</name>
    <name type="common">Edith's checkerspot</name>
    <dbReference type="NCBI Taxonomy" id="104508"/>
    <lineage>
        <taxon>Eukaryota</taxon>
        <taxon>Metazoa</taxon>
        <taxon>Ecdysozoa</taxon>
        <taxon>Arthropoda</taxon>
        <taxon>Hexapoda</taxon>
        <taxon>Insecta</taxon>
        <taxon>Pterygota</taxon>
        <taxon>Neoptera</taxon>
        <taxon>Endopterygota</taxon>
        <taxon>Lepidoptera</taxon>
        <taxon>Glossata</taxon>
        <taxon>Ditrysia</taxon>
        <taxon>Papilionoidea</taxon>
        <taxon>Nymphalidae</taxon>
        <taxon>Nymphalinae</taxon>
        <taxon>Euphydryas</taxon>
    </lineage>
</organism>
<feature type="region of interest" description="Disordered" evidence="1">
    <location>
        <begin position="111"/>
        <end position="134"/>
    </location>
</feature>
<reference evidence="3" key="1">
    <citation type="submission" date="2022-03" db="EMBL/GenBank/DDBJ databases">
        <authorList>
            <person name="Tunstrom K."/>
        </authorList>
    </citation>
    <scope>NUCLEOTIDE SEQUENCE</scope>
</reference>
<proteinExistence type="predicted"/>
<name>A0AAU9V117_EUPED</name>
<dbReference type="Proteomes" id="UP001153954">
    <property type="component" value="Unassembled WGS sequence"/>
</dbReference>
<keyword evidence="2" id="KW-0732">Signal</keyword>
<feature type="compositionally biased region" description="Basic residues" evidence="1">
    <location>
        <begin position="111"/>
        <end position="133"/>
    </location>
</feature>
<gene>
    <name evidence="3" type="ORF">EEDITHA_LOCUS17972</name>
</gene>